<dbReference type="GO" id="GO:0006284">
    <property type="term" value="P:base-excision repair"/>
    <property type="evidence" value="ECO:0007669"/>
    <property type="project" value="InterPro"/>
</dbReference>
<protein>
    <recommendedName>
        <fullName evidence="6">Adenine DNA glycosylase</fullName>
        <ecNumber evidence="5">3.2.2.31</ecNumber>
    </recommendedName>
</protein>
<keyword evidence="13" id="KW-0234">DNA repair</keyword>
<evidence type="ECO:0000256" key="9">
    <source>
        <dbReference type="ARBA" id="ARBA00022763"/>
    </source>
</evidence>
<keyword evidence="12" id="KW-0411">Iron-sulfur</keyword>
<evidence type="ECO:0000256" key="14">
    <source>
        <dbReference type="ARBA" id="ARBA00023295"/>
    </source>
</evidence>
<dbReference type="GO" id="GO:0035485">
    <property type="term" value="F:adenine/guanine mispair binding"/>
    <property type="evidence" value="ECO:0007669"/>
    <property type="project" value="TreeGrafter"/>
</dbReference>
<dbReference type="InterPro" id="IPR011257">
    <property type="entry name" value="DNA_glycosylase"/>
</dbReference>
<evidence type="ECO:0000313" key="17">
    <source>
        <dbReference type="Proteomes" id="UP000010116"/>
    </source>
</evidence>
<dbReference type="GO" id="GO:0000701">
    <property type="term" value="F:purine-specific mismatch base pair DNA N-glycosylase activity"/>
    <property type="evidence" value="ECO:0007669"/>
    <property type="project" value="UniProtKB-EC"/>
</dbReference>
<dbReference type="InterPro" id="IPR003265">
    <property type="entry name" value="HhH-GPD_domain"/>
</dbReference>
<evidence type="ECO:0000313" key="16">
    <source>
        <dbReference type="EMBL" id="EJP73784.1"/>
    </source>
</evidence>
<accession>J4KT39</accession>
<dbReference type="GO" id="GO:0051539">
    <property type="term" value="F:4 iron, 4 sulfur cluster binding"/>
    <property type="evidence" value="ECO:0007669"/>
    <property type="project" value="UniProtKB-KW"/>
</dbReference>
<dbReference type="GO" id="GO:0034039">
    <property type="term" value="F:8-oxo-7,8-dihydroguanine DNA N-glycosylase activity"/>
    <property type="evidence" value="ECO:0007669"/>
    <property type="project" value="TreeGrafter"/>
</dbReference>
<dbReference type="PROSITE" id="PS01155">
    <property type="entry name" value="ENDONUCLEASE_III_2"/>
    <property type="match status" value="1"/>
</dbReference>
<keyword evidence="10" id="KW-0378">Hydrolase</keyword>
<dbReference type="SUPFAM" id="SSF48150">
    <property type="entry name" value="DNA-glycosylase"/>
    <property type="match status" value="1"/>
</dbReference>
<gene>
    <name evidence="16" type="ORF">NT02SARS_0527</name>
</gene>
<comment type="catalytic activity">
    <reaction evidence="1">
        <text>Hydrolyzes free adenine bases from 7,8-dihydro-8-oxoguanine:adenine mismatched double-stranded DNA, leaving an apurinic site.</text>
        <dbReference type="EC" id="3.2.2.31"/>
    </reaction>
</comment>
<dbReference type="InterPro" id="IPR044298">
    <property type="entry name" value="MIG/MutY"/>
</dbReference>
<reference evidence="16 17" key="1">
    <citation type="journal article" date="2012" name="ISME J.">
        <title>Genomic insights to SAR86, an abundant and uncultivated marine bacterial lineage.</title>
        <authorList>
            <person name="Dupont C.L."/>
            <person name="Rusch D.B."/>
            <person name="Yooseph S."/>
            <person name="Lombardo M.J."/>
            <person name="Richter R.A."/>
            <person name="Valas R."/>
            <person name="Novotny M."/>
            <person name="Yee-Greenbaum J."/>
            <person name="Selengut J.D."/>
            <person name="Haft D.H."/>
            <person name="Halpern A.L."/>
            <person name="Lasken R.S."/>
            <person name="Nealson K."/>
            <person name="Friedman R."/>
            <person name="Venter J.C."/>
        </authorList>
    </citation>
    <scope>NUCLEOTIDE SEQUENCE [LARGE SCALE GENOMIC DNA]</scope>
</reference>
<keyword evidence="7" id="KW-0004">4Fe-4S</keyword>
<dbReference type="Gene3D" id="1.10.340.30">
    <property type="entry name" value="Hypothetical protein, domain 2"/>
    <property type="match status" value="1"/>
</dbReference>
<evidence type="ECO:0000256" key="5">
    <source>
        <dbReference type="ARBA" id="ARBA00012045"/>
    </source>
</evidence>
<dbReference type="InterPro" id="IPR023170">
    <property type="entry name" value="HhH_base_excis_C"/>
</dbReference>
<comment type="cofactor">
    <cofactor evidence="2">
        <name>[4Fe-4S] cluster</name>
        <dbReference type="ChEBI" id="CHEBI:49883"/>
    </cofactor>
</comment>
<dbReference type="InterPro" id="IPR004036">
    <property type="entry name" value="Endonuclease-III-like_CS2"/>
</dbReference>
<proteinExistence type="inferred from homology"/>
<evidence type="ECO:0000256" key="8">
    <source>
        <dbReference type="ARBA" id="ARBA00022723"/>
    </source>
</evidence>
<dbReference type="GO" id="GO:0046872">
    <property type="term" value="F:metal ion binding"/>
    <property type="evidence" value="ECO:0007669"/>
    <property type="project" value="UniProtKB-KW"/>
</dbReference>
<keyword evidence="14" id="KW-0326">Glycosidase</keyword>
<dbReference type="HOGENOM" id="CLU_012862_0_2_6"/>
<dbReference type="Pfam" id="PF00633">
    <property type="entry name" value="HHH"/>
    <property type="match status" value="1"/>
</dbReference>
<dbReference type="Gene3D" id="1.10.1670.10">
    <property type="entry name" value="Helix-hairpin-Helix base-excision DNA repair enzymes (C-terminal)"/>
    <property type="match status" value="1"/>
</dbReference>
<comment type="function">
    <text evidence="3">Adenine glycosylase active on G-A mispairs. MutY also corrects error-prone DNA synthesis past GO lesions which are due to the oxidatively damaged form of guanine: 7,8-dihydro-8-oxoguanine (8-oxo-dGTP).</text>
</comment>
<evidence type="ECO:0000256" key="4">
    <source>
        <dbReference type="ARBA" id="ARBA00008343"/>
    </source>
</evidence>
<evidence type="ECO:0000259" key="15">
    <source>
        <dbReference type="SMART" id="SM00478"/>
    </source>
</evidence>
<dbReference type="EC" id="3.2.2.31" evidence="5"/>
<evidence type="ECO:0000256" key="6">
    <source>
        <dbReference type="ARBA" id="ARBA00022023"/>
    </source>
</evidence>
<evidence type="ECO:0000256" key="1">
    <source>
        <dbReference type="ARBA" id="ARBA00000843"/>
    </source>
</evidence>
<evidence type="ECO:0000256" key="10">
    <source>
        <dbReference type="ARBA" id="ARBA00022801"/>
    </source>
</evidence>
<name>J4KT39_9GAMM</name>
<organism evidence="16 17">
    <name type="scientific">SAR86 cluster bacterium SAR86B</name>
    <dbReference type="NCBI Taxonomy" id="1123867"/>
    <lineage>
        <taxon>Bacteria</taxon>
        <taxon>Pseudomonadati</taxon>
        <taxon>Pseudomonadota</taxon>
        <taxon>Gammaproteobacteria</taxon>
        <taxon>SAR86 cluster</taxon>
    </lineage>
</organism>
<dbReference type="Gene3D" id="3.90.79.10">
    <property type="entry name" value="Nucleoside Triphosphate Pyrophosphohydrolase"/>
    <property type="match status" value="1"/>
</dbReference>
<dbReference type="CDD" id="cd00056">
    <property type="entry name" value="ENDO3c"/>
    <property type="match status" value="1"/>
</dbReference>
<evidence type="ECO:0000256" key="3">
    <source>
        <dbReference type="ARBA" id="ARBA00002933"/>
    </source>
</evidence>
<keyword evidence="11" id="KW-0408">Iron</keyword>
<evidence type="ECO:0000256" key="2">
    <source>
        <dbReference type="ARBA" id="ARBA00001966"/>
    </source>
</evidence>
<dbReference type="InterPro" id="IPR029119">
    <property type="entry name" value="MutY_C"/>
</dbReference>
<dbReference type="Proteomes" id="UP000010116">
    <property type="component" value="Unassembled WGS sequence"/>
</dbReference>
<dbReference type="EMBL" id="JH611164">
    <property type="protein sequence ID" value="EJP73784.1"/>
    <property type="molecule type" value="Genomic_DNA"/>
</dbReference>
<dbReference type="GO" id="GO:0032357">
    <property type="term" value="F:oxidized purine DNA binding"/>
    <property type="evidence" value="ECO:0007669"/>
    <property type="project" value="TreeGrafter"/>
</dbReference>
<sequence>MSKNKNTFLAKQIVAWYQINGRKDLPWRKNISVYKIWISEIMLQQTQVATVIPYFKRFIKEYPSLRSLIKASEDDILALWSGLGFYRRAKNIFLAKEKINQDFKGRFPKNFDDILSLPGIGQSTAGAISSIALNNPHPILDANVKRVLKRFYGKDFNEKELWELSKMATPQKNVFEYTQGIMDIGAIICTSKKKDCDLCPLKSNCSSKNIPLAKKIAFKKINPTHNLTYKLLVYKKKYLLFKKTDKTFWDGLWVPAEDQVKNYKKNIKTQRSTKVTHKLSHLNLKINIDIIHVNKLESIRTNREHKWVAFNEIEKIAIPAPIKKVINNEQNYSV</sequence>
<dbReference type="Pfam" id="PF00730">
    <property type="entry name" value="HhH-GPD"/>
    <property type="match status" value="1"/>
</dbReference>
<evidence type="ECO:0000256" key="12">
    <source>
        <dbReference type="ARBA" id="ARBA00023014"/>
    </source>
</evidence>
<dbReference type="FunFam" id="1.10.340.30:FF:000002">
    <property type="entry name" value="Adenine DNA glycosylase"/>
    <property type="match status" value="1"/>
</dbReference>
<comment type="similarity">
    <text evidence="4">Belongs to the Nth/MutY family.</text>
</comment>
<dbReference type="Pfam" id="PF14815">
    <property type="entry name" value="NUDIX_4"/>
    <property type="match status" value="1"/>
</dbReference>
<keyword evidence="8" id="KW-0479">Metal-binding</keyword>
<evidence type="ECO:0000256" key="11">
    <source>
        <dbReference type="ARBA" id="ARBA00023004"/>
    </source>
</evidence>
<dbReference type="GO" id="GO:0006298">
    <property type="term" value="P:mismatch repair"/>
    <property type="evidence" value="ECO:0007669"/>
    <property type="project" value="TreeGrafter"/>
</dbReference>
<evidence type="ECO:0000256" key="13">
    <source>
        <dbReference type="ARBA" id="ARBA00023204"/>
    </source>
</evidence>
<dbReference type="SMART" id="SM00478">
    <property type="entry name" value="ENDO3c"/>
    <property type="match status" value="1"/>
</dbReference>
<keyword evidence="9" id="KW-0227">DNA damage</keyword>
<evidence type="ECO:0000256" key="7">
    <source>
        <dbReference type="ARBA" id="ARBA00022485"/>
    </source>
</evidence>
<dbReference type="InterPro" id="IPR000445">
    <property type="entry name" value="HhH_motif"/>
</dbReference>
<dbReference type="PANTHER" id="PTHR42944">
    <property type="entry name" value="ADENINE DNA GLYCOSYLASE"/>
    <property type="match status" value="1"/>
</dbReference>
<dbReference type="AlphaFoldDB" id="J4KT39"/>
<feature type="domain" description="HhH-GPD" evidence="15">
    <location>
        <begin position="42"/>
        <end position="187"/>
    </location>
</feature>
<dbReference type="PANTHER" id="PTHR42944:SF1">
    <property type="entry name" value="ADENINE DNA GLYCOSYLASE"/>
    <property type="match status" value="1"/>
</dbReference>